<dbReference type="CDD" id="cd02012">
    <property type="entry name" value="TPP_TK"/>
    <property type="match status" value="1"/>
</dbReference>
<accession>A0A6C7EAJ6</accession>
<dbReference type="OrthoDB" id="9759664at2"/>
<organism evidence="5 6">
    <name type="scientific">Ilumatobacter coccineus (strain NBRC 103263 / KCTC 29153 / YM16-304)</name>
    <dbReference type="NCBI Taxonomy" id="1313172"/>
    <lineage>
        <taxon>Bacteria</taxon>
        <taxon>Bacillati</taxon>
        <taxon>Actinomycetota</taxon>
        <taxon>Acidimicrobiia</taxon>
        <taxon>Acidimicrobiales</taxon>
        <taxon>Ilumatobacteraceae</taxon>
        <taxon>Ilumatobacter</taxon>
    </lineage>
</organism>
<dbReference type="EMBL" id="AP012057">
    <property type="protein sequence ID" value="BAN03491.1"/>
    <property type="molecule type" value="Genomic_DNA"/>
</dbReference>
<dbReference type="SUPFAM" id="SSF52518">
    <property type="entry name" value="Thiamin diphosphate-binding fold (THDP-binding)"/>
    <property type="match status" value="1"/>
</dbReference>
<dbReference type="GO" id="GO:0000287">
    <property type="term" value="F:magnesium ion binding"/>
    <property type="evidence" value="ECO:0007669"/>
    <property type="project" value="UniProtKB-ARBA"/>
</dbReference>
<reference evidence="5 6" key="1">
    <citation type="journal article" date="2013" name="Int. J. Syst. Evol. Microbiol.">
        <title>Ilumatobacter nonamiense sp. nov. and Ilumatobacter coccineum sp. nov., isolated from seashore sand.</title>
        <authorList>
            <person name="Matsumoto A."/>
            <person name="Kasai H."/>
            <person name="Matsuo Y."/>
            <person name="Shizuri Y."/>
            <person name="Ichikawa N."/>
            <person name="Fujita N."/>
            <person name="Omura S."/>
            <person name="Takahashi Y."/>
        </authorList>
    </citation>
    <scope>NUCLEOTIDE SEQUENCE [LARGE SCALE GENOMIC DNA]</scope>
    <source>
        <strain evidence="6">NBRC 103263 / KCTC 29153 / YM16-304</strain>
    </source>
</reference>
<evidence type="ECO:0000256" key="2">
    <source>
        <dbReference type="ARBA" id="ARBA00007131"/>
    </source>
</evidence>
<dbReference type="AlphaFoldDB" id="A0A6C7EAJ6"/>
<evidence type="ECO:0000256" key="1">
    <source>
        <dbReference type="ARBA" id="ARBA00001964"/>
    </source>
</evidence>
<dbReference type="PANTHER" id="PTHR47514">
    <property type="entry name" value="TRANSKETOLASE N-TERMINAL SECTION-RELATED"/>
    <property type="match status" value="1"/>
</dbReference>
<keyword evidence="3" id="KW-0786">Thiamine pyrophosphate</keyword>
<sequence>MNWDLTQAADWRTARESIRDGAPSDVARLLGARATATRRAIVQQIDLAQQGHIGGDMSVTDILTTLFSAVMNIEPSDPEWAERDRFILSKGHCAASLYATLAHSGYFPADELSTFMQPLSALNGHPNRNKVPGVETNTGPLGHGLPVGVGQALAARLQGRSGRVFVVMGDGEMQEGSNWEAFMAAAHHRLDNLTTIIDRNRLQQGARTEDTNALEPLDRKLAAFGCDVRIVDGHDYVELIRALRPGSDGQPVAVIANTIKGRGVSFAEDRVEWHHKVPSAEQVATALEELS</sequence>
<gene>
    <name evidence="5" type="ORF">YM304_31770</name>
</gene>
<evidence type="ECO:0000313" key="5">
    <source>
        <dbReference type="EMBL" id="BAN03491.1"/>
    </source>
</evidence>
<evidence type="ECO:0000256" key="3">
    <source>
        <dbReference type="ARBA" id="ARBA00023052"/>
    </source>
</evidence>
<dbReference type="Proteomes" id="UP000011863">
    <property type="component" value="Chromosome"/>
</dbReference>
<keyword evidence="6" id="KW-1185">Reference proteome</keyword>
<dbReference type="RefSeq" id="WP_015442738.1">
    <property type="nucleotide sequence ID" value="NC_020520.1"/>
</dbReference>
<dbReference type="InterPro" id="IPR029061">
    <property type="entry name" value="THDP-binding"/>
</dbReference>
<protein>
    <submittedName>
        <fullName evidence="5">Transketolase</fullName>
    </submittedName>
</protein>
<dbReference type="InterPro" id="IPR005474">
    <property type="entry name" value="Transketolase_N"/>
</dbReference>
<evidence type="ECO:0000259" key="4">
    <source>
        <dbReference type="Pfam" id="PF00456"/>
    </source>
</evidence>
<dbReference type="Pfam" id="PF00456">
    <property type="entry name" value="Transketolase_N"/>
    <property type="match status" value="1"/>
</dbReference>
<name>A0A6C7EAJ6_ILUCY</name>
<evidence type="ECO:0000313" key="6">
    <source>
        <dbReference type="Proteomes" id="UP000011863"/>
    </source>
</evidence>
<comment type="similarity">
    <text evidence="2">Belongs to the transketolase family.</text>
</comment>
<feature type="domain" description="Transketolase N-terminal" evidence="4">
    <location>
        <begin position="36"/>
        <end position="285"/>
    </location>
</feature>
<proteinExistence type="inferred from homology"/>
<dbReference type="Gene3D" id="3.40.50.970">
    <property type="match status" value="1"/>
</dbReference>
<comment type="cofactor">
    <cofactor evidence="1">
        <name>thiamine diphosphate</name>
        <dbReference type="ChEBI" id="CHEBI:58937"/>
    </cofactor>
</comment>
<dbReference type="KEGG" id="aym:YM304_31770"/>
<dbReference type="PANTHER" id="PTHR47514:SF1">
    <property type="entry name" value="TRANSKETOLASE N-TERMINAL SECTION-RELATED"/>
    <property type="match status" value="1"/>
</dbReference>